<accession>A0AAD9NZA5</accession>
<sequence>MSKCAKYNTPAVRDWCQVSLAFPWGLVGCFVGGPHFQLARSHVPSARQYVPLSGGIPI</sequence>
<comment type="caution">
    <text evidence="1">The sequence shown here is derived from an EMBL/GenBank/DDBJ whole genome shotgun (WGS) entry which is preliminary data.</text>
</comment>
<keyword evidence="2" id="KW-1185">Reference proteome</keyword>
<reference evidence="1" key="1">
    <citation type="journal article" date="2023" name="Mol. Biol. Evol.">
        <title>Third-Generation Sequencing Reveals the Adaptive Role of the Epigenome in Three Deep-Sea Polychaetes.</title>
        <authorList>
            <person name="Perez M."/>
            <person name="Aroh O."/>
            <person name="Sun Y."/>
            <person name="Lan Y."/>
            <person name="Juniper S.K."/>
            <person name="Young C.R."/>
            <person name="Angers B."/>
            <person name="Qian P.Y."/>
        </authorList>
    </citation>
    <scope>NUCLEOTIDE SEQUENCE</scope>
    <source>
        <strain evidence="1">R07B-5</strain>
    </source>
</reference>
<proteinExistence type="predicted"/>
<gene>
    <name evidence="1" type="ORF">NP493_241g01007</name>
</gene>
<dbReference type="AlphaFoldDB" id="A0AAD9NZA5"/>
<dbReference type="EMBL" id="JAODUO010000241">
    <property type="protein sequence ID" value="KAK2185236.1"/>
    <property type="molecule type" value="Genomic_DNA"/>
</dbReference>
<organism evidence="1 2">
    <name type="scientific">Ridgeia piscesae</name>
    <name type="common">Tubeworm</name>
    <dbReference type="NCBI Taxonomy" id="27915"/>
    <lineage>
        <taxon>Eukaryota</taxon>
        <taxon>Metazoa</taxon>
        <taxon>Spiralia</taxon>
        <taxon>Lophotrochozoa</taxon>
        <taxon>Annelida</taxon>
        <taxon>Polychaeta</taxon>
        <taxon>Sedentaria</taxon>
        <taxon>Canalipalpata</taxon>
        <taxon>Sabellida</taxon>
        <taxon>Siboglinidae</taxon>
        <taxon>Ridgeia</taxon>
    </lineage>
</organism>
<dbReference type="Proteomes" id="UP001209878">
    <property type="component" value="Unassembled WGS sequence"/>
</dbReference>
<protein>
    <submittedName>
        <fullName evidence="1">Uncharacterized protein</fullName>
    </submittedName>
</protein>
<evidence type="ECO:0000313" key="2">
    <source>
        <dbReference type="Proteomes" id="UP001209878"/>
    </source>
</evidence>
<dbReference type="PROSITE" id="PS51257">
    <property type="entry name" value="PROKAR_LIPOPROTEIN"/>
    <property type="match status" value="1"/>
</dbReference>
<evidence type="ECO:0000313" key="1">
    <source>
        <dbReference type="EMBL" id="KAK2185236.1"/>
    </source>
</evidence>
<name>A0AAD9NZA5_RIDPI</name>